<sequence>MALVDQVAIARRFLKSIRIDTDFGDKNALDGFICPQSSADILISMAQHASDAGQGAFTWTGPYGSGKSSLAIALSALLNGNQELQKEAAKVFGRKLTNAIWKAFPTGSKGWRVLPVVGRRDDPVEVLGEALKEAGYVVRRPKGGWTEGHVVDGLMDIATSKPRTHGGLILFVDEMGKFLEASAQDGSDVYIFQQLAEAASRSNGRFLFVGVLHQAFDEYAHRLSHELRDEWAKIQGRFVDLPVNTIGEEQIDLISRAIEYNNVAPRAKDQSKAVAKIARKDRSQDADRLAEMLKNCWPLHPVVACLLGPISRRRFGQNQRSIFGFLNSAEPNGFQDYLRSADEEDLYTPSKLWDYLRANLEPSILASPDGHRWALAAEALERCEALGGDGFLVDLLKTIAVVDLFKERSGLVPSFGLIQTCFPDVSAKDLKAALERLDKWSLTIFKKFQNAHAIFAGSDFNIDQAVGVALDEIDELDFDALKSLAGLQPILAKRHYHETGAMRWFDVNITPAKDVMDVATRFKPKNGVIGEFLLVVPTEGEEEGHVKTLCRDAAKLSDQWDIVAGYSPRAWSVVMLARELLAHDKVNNDHPELAGDPVARREVTARLADLQAQLETELTKSLDKAEWCRKHHSTKHYRQSDLNSLASDLAERRYDQCPKLHNELLNRQKPSSSAIAGQNALLRHMITREGEPRLGIDGYPAEGGLYASLLEATGLYSETKDGWRFVAPSDNEADTYRLFPAWNAAIQYIKKNKKRSVAISELYALWAEQPYGIKDGLMPVLSVAFILTQRENLAIYREGIFRARFDDVDVEYMAKDAETIQLRWMDLNKISRRMLSDMADVVRDLDEKNELKHLQPIDVARGLVAIYEKLPNWTKRTMRLSARAIQVRDIFKRARDPNKFLFDDIPALVNSKKTDISDRDDIRNIVSIVKEGLQELVQAYPLMVHRQRDMLLAELQVPNLSRQSLLELRERAENVKELAGDFRLDAFVGRLAQFEGDDEGFEGIASLAANKPPRDWVDPDMDRASIELADMAQKFLRAETFTRIKGRPEKRQAMAVLVGMEGRPAPLLEEFDVIDSDRDAINDLIDRVSKTLDSVDTNSRSIILAALAELSARYMQAPEVEKRKTGNGKVA</sequence>
<organism evidence="1 2">
    <name type="scientific">Candidatus Tenderia electrophaga</name>
    <dbReference type="NCBI Taxonomy" id="1748243"/>
    <lineage>
        <taxon>Bacteria</taxon>
        <taxon>Pseudomonadati</taxon>
        <taxon>Pseudomonadota</taxon>
        <taxon>Gammaproteobacteria</taxon>
        <taxon>Candidatus Tenderiales</taxon>
        <taxon>Candidatus Tenderiaceae</taxon>
        <taxon>Candidatus Tenderia</taxon>
    </lineage>
</organism>
<dbReference type="Proteomes" id="UP000055136">
    <property type="component" value="Plasmid unnamed"/>
</dbReference>
<proteinExistence type="predicted"/>
<dbReference type="KEGG" id="tee:Tel_16930"/>
<protein>
    <submittedName>
        <fullName evidence="1">ATP-binding protein</fullName>
    </submittedName>
</protein>
<keyword evidence="1" id="KW-0067">ATP-binding</keyword>
<keyword evidence="1" id="KW-0547">Nucleotide-binding</keyword>
<dbReference type="GO" id="GO:0005524">
    <property type="term" value="F:ATP binding"/>
    <property type="evidence" value="ECO:0007669"/>
    <property type="project" value="UniProtKB-KW"/>
</dbReference>
<reference evidence="1" key="1">
    <citation type="submission" date="2015-10" db="EMBL/GenBank/DDBJ databases">
        <title>Description of Candidatus Tenderia electrophaga gen. nov, sp. nov., an Uncultivated Electroautotroph from a Biocathode Enrichment.</title>
        <authorList>
            <person name="Eddie B.J."/>
            <person name="Malanoski A.P."/>
            <person name="Wang Z."/>
            <person name="Hall R.J."/>
            <person name="Oh S.D."/>
            <person name="Heiner C."/>
            <person name="Lin B."/>
            <person name="Strycharz-Glaven S.M."/>
        </authorList>
    </citation>
    <scope>NUCLEOTIDE SEQUENCE [LARGE SCALE GENOMIC DNA]</scope>
    <source>
        <strain evidence="1">NRL1</strain>
        <plasmid evidence="1">unnamed</plasmid>
    </source>
</reference>
<dbReference type="SUPFAM" id="SSF52540">
    <property type="entry name" value="P-loop containing nucleoside triphosphate hydrolases"/>
    <property type="match status" value="1"/>
</dbReference>
<evidence type="ECO:0000313" key="2">
    <source>
        <dbReference type="Proteomes" id="UP000055136"/>
    </source>
</evidence>
<dbReference type="AlphaFoldDB" id="A0A0S2TIF5"/>
<gene>
    <name evidence="1" type="ORF">Tel_16930</name>
</gene>
<name>A0A0S2TIF5_9GAMM</name>
<keyword evidence="2" id="KW-1185">Reference proteome</keyword>
<accession>A0A0S2TIF5</accession>
<geneLocation type="plasmid" evidence="1 2">
    <name>unnamed</name>
</geneLocation>
<evidence type="ECO:0000313" key="1">
    <source>
        <dbReference type="EMBL" id="ALP54940.1"/>
    </source>
</evidence>
<dbReference type="EMBL" id="CP013100">
    <property type="protein sequence ID" value="ALP54940.1"/>
    <property type="molecule type" value="Genomic_DNA"/>
</dbReference>
<dbReference type="InterPro" id="IPR027417">
    <property type="entry name" value="P-loop_NTPase"/>
</dbReference>
<keyword evidence="1" id="KW-0614">Plasmid</keyword>